<evidence type="ECO:0000313" key="1">
    <source>
        <dbReference type="EMBL" id="ASK38209.1"/>
    </source>
</evidence>
<accession>A0A220SWZ1</accession>
<sequence length="260" mass="28661">MSTTRSPPQFERLTRLDAHVETADFLPVARLLAYLADTVTLRFTEDGLRVETVSDTNVIGLDATIPVEYDTDTEPVTFAVKTEQFLDSTTFINNPESIKFQIRTDDPEVSVSAGSYLNYVDALEPTDPETIAPHPDVEYTTTAEVDAHELKRAVATVFGSGDGAVYVTLTDGALWATVPDVEAVGTASLSGTDGPQTYTRLSDELFGAVLRRVHPDETLRVSTRDEFPFHVEAEHFAVTIVPRQFPEDEYDPTSEEVDVL</sequence>
<geneLocation type="plasmid" evidence="1">
    <name>pR1SE2</name>
</geneLocation>
<dbReference type="RefSeq" id="WP_088901289.1">
    <property type="nucleotide sequence ID" value="NZ_JAJNEG010000019.1"/>
</dbReference>
<name>A0A220SWZ1_9EURY</name>
<reference evidence="1" key="1">
    <citation type="submission" date="2016-09" db="EMBL/GenBank/DDBJ databases">
        <title>A plasmid goes viral.</title>
        <authorList>
            <person name="Erdmann S."/>
            <person name="Tschitschko B."/>
            <person name="Cavicchioli R."/>
        </authorList>
    </citation>
    <scope>NUCLEOTIDE SEQUENCE</scope>
    <source>
        <strain evidence="1">HLS1</strain>
        <plasmid evidence="1">pR1SE2</plasmid>
    </source>
</reference>
<dbReference type="OrthoDB" id="319298at2157"/>
<dbReference type="Gene3D" id="3.70.10.10">
    <property type="match status" value="1"/>
</dbReference>
<dbReference type="InterPro" id="IPR046938">
    <property type="entry name" value="DNA_clamp_sf"/>
</dbReference>
<dbReference type="SUPFAM" id="SSF55979">
    <property type="entry name" value="DNA clamp"/>
    <property type="match status" value="1"/>
</dbReference>
<keyword evidence="1" id="KW-0614">Plasmid</keyword>
<organism evidence="1">
    <name type="scientific">Halorubrum lacusprofundi</name>
    <dbReference type="NCBI Taxonomy" id="2247"/>
    <lineage>
        <taxon>Archaea</taxon>
        <taxon>Methanobacteriati</taxon>
        <taxon>Methanobacteriota</taxon>
        <taxon>Stenosarchaea group</taxon>
        <taxon>Halobacteria</taxon>
        <taxon>Halobacteriales</taxon>
        <taxon>Haloferacaceae</taxon>
        <taxon>Halorubrum</taxon>
    </lineage>
</organism>
<protein>
    <submittedName>
        <fullName evidence="1">DNA polymerase sliding clamp</fullName>
    </submittedName>
</protein>
<proteinExistence type="predicted"/>
<dbReference type="AlphaFoldDB" id="A0A220SWZ1"/>
<dbReference type="EMBL" id="KX906370">
    <property type="protein sequence ID" value="ASK38209.1"/>
    <property type="molecule type" value="Genomic_DNA"/>
</dbReference>